<dbReference type="GO" id="GO:0031640">
    <property type="term" value="P:killing of cells of another organism"/>
    <property type="evidence" value="ECO:0007669"/>
    <property type="project" value="TreeGrafter"/>
</dbReference>
<gene>
    <name evidence="5" type="ORF">AGOR_G00102260</name>
</gene>
<sequence length="134" mass="15326">MRPVILLCLLLAIPALVQCYSPDNDDDKSDDDKPDVDQPDVDKPDEDKDKDKDKVPFRCLVCKSIMENVKSKLSDNATKGDMYHRLNHVCRSVRWRYKKSCKSMLRRDKKKFVAELSKGGSPAKACTALRYCKS</sequence>
<dbReference type="PANTHER" id="PTHR15541:SF2">
    <property type="entry name" value="GRANULYSIN"/>
    <property type="match status" value="1"/>
</dbReference>
<dbReference type="EMBL" id="JAERUA010000009">
    <property type="protein sequence ID" value="KAI1895048.1"/>
    <property type="molecule type" value="Genomic_DNA"/>
</dbReference>
<dbReference type="InterPro" id="IPR008139">
    <property type="entry name" value="SaposinB_dom"/>
</dbReference>
<accession>A0A8T3DJ31</accession>
<feature type="compositionally biased region" description="Acidic residues" evidence="2">
    <location>
        <begin position="23"/>
        <end position="39"/>
    </location>
</feature>
<feature type="signal peptide" evidence="3">
    <location>
        <begin position="1"/>
        <end position="19"/>
    </location>
</feature>
<evidence type="ECO:0000256" key="1">
    <source>
        <dbReference type="ARBA" id="ARBA00023157"/>
    </source>
</evidence>
<dbReference type="InterPro" id="IPR038847">
    <property type="entry name" value="Granulysin-like"/>
</dbReference>
<proteinExistence type="predicted"/>
<name>A0A8T3DJ31_9TELE</name>
<dbReference type="SMART" id="SM00741">
    <property type="entry name" value="SapB"/>
    <property type="match status" value="1"/>
</dbReference>
<evidence type="ECO:0000256" key="3">
    <source>
        <dbReference type="SAM" id="SignalP"/>
    </source>
</evidence>
<evidence type="ECO:0000256" key="2">
    <source>
        <dbReference type="SAM" id="MobiDB-lite"/>
    </source>
</evidence>
<evidence type="ECO:0000313" key="5">
    <source>
        <dbReference type="EMBL" id="KAI1895048.1"/>
    </source>
</evidence>
<comment type="caution">
    <text evidence="5">The sequence shown here is derived from an EMBL/GenBank/DDBJ whole genome shotgun (WGS) entry which is preliminary data.</text>
</comment>
<dbReference type="OrthoDB" id="69496at2759"/>
<feature type="region of interest" description="Disordered" evidence="2">
    <location>
        <begin position="23"/>
        <end position="52"/>
    </location>
</feature>
<reference evidence="5" key="1">
    <citation type="submission" date="2021-01" db="EMBL/GenBank/DDBJ databases">
        <authorList>
            <person name="Zahm M."/>
            <person name="Roques C."/>
            <person name="Cabau C."/>
            <person name="Klopp C."/>
            <person name="Donnadieu C."/>
            <person name="Jouanno E."/>
            <person name="Lampietro C."/>
            <person name="Louis A."/>
            <person name="Herpin A."/>
            <person name="Echchiki A."/>
            <person name="Berthelot C."/>
            <person name="Parey E."/>
            <person name="Roest-Crollius H."/>
            <person name="Braasch I."/>
            <person name="Postlethwait J."/>
            <person name="Bobe J."/>
            <person name="Montfort J."/>
            <person name="Bouchez O."/>
            <person name="Begum T."/>
            <person name="Mejri S."/>
            <person name="Adams A."/>
            <person name="Chen W.-J."/>
            <person name="Guiguen Y."/>
        </authorList>
    </citation>
    <scope>NUCLEOTIDE SEQUENCE</scope>
    <source>
        <tissue evidence="5">Blood</tissue>
    </source>
</reference>
<keyword evidence="3" id="KW-0732">Signal</keyword>
<dbReference type="GO" id="GO:0042742">
    <property type="term" value="P:defense response to bacterium"/>
    <property type="evidence" value="ECO:0007669"/>
    <property type="project" value="InterPro"/>
</dbReference>
<dbReference type="InterPro" id="IPR011001">
    <property type="entry name" value="Saposin-like"/>
</dbReference>
<keyword evidence="6" id="KW-1185">Reference proteome</keyword>
<dbReference type="GO" id="GO:0044194">
    <property type="term" value="C:cytolytic granule"/>
    <property type="evidence" value="ECO:0007669"/>
    <property type="project" value="TreeGrafter"/>
</dbReference>
<protein>
    <recommendedName>
        <fullName evidence="4">Saposin B-type domain-containing protein</fullName>
    </recommendedName>
</protein>
<dbReference type="AlphaFoldDB" id="A0A8T3DJ31"/>
<organism evidence="5 6">
    <name type="scientific">Albula goreensis</name>
    <dbReference type="NCBI Taxonomy" id="1534307"/>
    <lineage>
        <taxon>Eukaryota</taxon>
        <taxon>Metazoa</taxon>
        <taxon>Chordata</taxon>
        <taxon>Craniata</taxon>
        <taxon>Vertebrata</taxon>
        <taxon>Euteleostomi</taxon>
        <taxon>Actinopterygii</taxon>
        <taxon>Neopterygii</taxon>
        <taxon>Teleostei</taxon>
        <taxon>Albuliformes</taxon>
        <taxon>Albulidae</taxon>
        <taxon>Albula</taxon>
    </lineage>
</organism>
<evidence type="ECO:0000259" key="4">
    <source>
        <dbReference type="PROSITE" id="PS50015"/>
    </source>
</evidence>
<feature type="domain" description="Saposin B-type" evidence="4">
    <location>
        <begin position="55"/>
        <end position="134"/>
    </location>
</feature>
<dbReference type="Proteomes" id="UP000829720">
    <property type="component" value="Unassembled WGS sequence"/>
</dbReference>
<evidence type="ECO:0000313" key="6">
    <source>
        <dbReference type="Proteomes" id="UP000829720"/>
    </source>
</evidence>
<dbReference type="PANTHER" id="PTHR15541">
    <property type="entry name" value="GRANULYSIN RELATED"/>
    <property type="match status" value="1"/>
</dbReference>
<feature type="compositionally biased region" description="Basic and acidic residues" evidence="2">
    <location>
        <begin position="40"/>
        <end position="52"/>
    </location>
</feature>
<dbReference type="SUPFAM" id="SSF47862">
    <property type="entry name" value="Saposin"/>
    <property type="match status" value="1"/>
</dbReference>
<dbReference type="Gene3D" id="1.10.225.10">
    <property type="entry name" value="Saposin-like"/>
    <property type="match status" value="1"/>
</dbReference>
<feature type="chain" id="PRO_5035901607" description="Saposin B-type domain-containing protein" evidence="3">
    <location>
        <begin position="20"/>
        <end position="134"/>
    </location>
</feature>
<dbReference type="GO" id="GO:0061844">
    <property type="term" value="P:antimicrobial humoral immune response mediated by antimicrobial peptide"/>
    <property type="evidence" value="ECO:0007669"/>
    <property type="project" value="TreeGrafter"/>
</dbReference>
<dbReference type="PROSITE" id="PS50015">
    <property type="entry name" value="SAP_B"/>
    <property type="match status" value="1"/>
</dbReference>
<keyword evidence="1" id="KW-1015">Disulfide bond</keyword>